<keyword evidence="1" id="KW-0969">Cilium</keyword>
<keyword evidence="2" id="KW-1185">Reference proteome</keyword>
<proteinExistence type="predicted"/>
<gene>
    <name evidence="1" type="ORF">B3C1_07189</name>
</gene>
<dbReference type="PANTHER" id="PTHR37166:SF1">
    <property type="entry name" value="PROTEIN FLAG"/>
    <property type="match status" value="1"/>
</dbReference>
<keyword evidence="1" id="KW-0282">Flagellum</keyword>
<dbReference type="Pfam" id="PF03646">
    <property type="entry name" value="FlaG"/>
    <property type="match status" value="1"/>
</dbReference>
<reference evidence="1 2" key="1">
    <citation type="journal article" date="2012" name="J. Bacteriol.">
        <title>Genome Sequence of Gallaecimonas xiamenensis Type Strain 3-C-1.</title>
        <authorList>
            <person name="Lai Q."/>
            <person name="Wang L."/>
            <person name="Wang W."/>
            <person name="Shao Z."/>
        </authorList>
    </citation>
    <scope>NUCLEOTIDE SEQUENCE [LARGE SCALE GENOMIC DNA]</scope>
    <source>
        <strain evidence="1 2">3-C-1</strain>
    </source>
</reference>
<comment type="caution">
    <text evidence="1">The sequence shown here is derived from an EMBL/GenBank/DDBJ whole genome shotgun (WGS) entry which is preliminary data.</text>
</comment>
<dbReference type="Gene3D" id="3.30.160.170">
    <property type="entry name" value="FlaG-like"/>
    <property type="match status" value="1"/>
</dbReference>
<dbReference type="PATRIC" id="fig|745411.4.peg.1418"/>
<accession>K2JLZ5</accession>
<dbReference type="AlphaFoldDB" id="K2JLZ5"/>
<dbReference type="EMBL" id="AMRI01000008">
    <property type="protein sequence ID" value="EKE75442.1"/>
    <property type="molecule type" value="Genomic_DNA"/>
</dbReference>
<dbReference type="RefSeq" id="WP_008483879.1">
    <property type="nucleotide sequence ID" value="NZ_AMRI01000008.1"/>
</dbReference>
<evidence type="ECO:0000313" key="1">
    <source>
        <dbReference type="EMBL" id="EKE75442.1"/>
    </source>
</evidence>
<dbReference type="OrthoDB" id="5741693at2"/>
<dbReference type="eggNOG" id="COG1334">
    <property type="taxonomic scope" value="Bacteria"/>
</dbReference>
<organism evidence="1 2">
    <name type="scientific">Gallaecimonas xiamenensis 3-C-1</name>
    <dbReference type="NCBI Taxonomy" id="745411"/>
    <lineage>
        <taxon>Bacteria</taxon>
        <taxon>Pseudomonadati</taxon>
        <taxon>Pseudomonadota</taxon>
        <taxon>Gammaproteobacteria</taxon>
        <taxon>Enterobacterales</taxon>
        <taxon>Gallaecimonadaceae</taxon>
        <taxon>Gallaecimonas</taxon>
    </lineage>
</organism>
<dbReference type="InterPro" id="IPR005186">
    <property type="entry name" value="FlaG"/>
</dbReference>
<dbReference type="PANTHER" id="PTHR37166">
    <property type="entry name" value="PROTEIN FLAG"/>
    <property type="match status" value="1"/>
</dbReference>
<evidence type="ECO:0000313" key="2">
    <source>
        <dbReference type="Proteomes" id="UP000006755"/>
    </source>
</evidence>
<name>K2JLZ5_9GAMM</name>
<protein>
    <submittedName>
        <fullName evidence="1">Flagellar protein FlaG protein</fullName>
    </submittedName>
</protein>
<keyword evidence="1" id="KW-0966">Cell projection</keyword>
<dbReference type="Proteomes" id="UP000006755">
    <property type="component" value="Unassembled WGS sequence"/>
</dbReference>
<dbReference type="STRING" id="745411.B3C1_07189"/>
<dbReference type="SUPFAM" id="SSF160214">
    <property type="entry name" value="FlaG-like"/>
    <property type="match status" value="1"/>
</dbReference>
<dbReference type="InterPro" id="IPR035924">
    <property type="entry name" value="FlaG-like_sf"/>
</dbReference>
<sequence length="125" mass="13555">MSDVTSLYSNLSGDNLGISSAKVAADTKLQAQVKEEPAPNATEKTGQNLSEAVQTLADFVNLRSHNLNFSTDDSSGHLVVKVVDTQTDEVIRQIPAEEVLKTAERVKELRSELGLQMGMLLDKNV</sequence>